<proteinExistence type="predicted"/>
<gene>
    <name evidence="1" type="ORF">F4821DRAFT_242488</name>
</gene>
<protein>
    <submittedName>
        <fullName evidence="1">Uncharacterized protein</fullName>
    </submittedName>
</protein>
<keyword evidence="2" id="KW-1185">Reference proteome</keyword>
<evidence type="ECO:0000313" key="1">
    <source>
        <dbReference type="EMBL" id="KAI6084551.1"/>
    </source>
</evidence>
<reference evidence="1 2" key="1">
    <citation type="journal article" date="2022" name="New Phytol.">
        <title>Ecological generalism drives hyperdiversity of secondary metabolite gene clusters in xylarialean endophytes.</title>
        <authorList>
            <person name="Franco M.E.E."/>
            <person name="Wisecaver J.H."/>
            <person name="Arnold A.E."/>
            <person name="Ju Y.M."/>
            <person name="Slot J.C."/>
            <person name="Ahrendt S."/>
            <person name="Moore L.P."/>
            <person name="Eastman K.E."/>
            <person name="Scott K."/>
            <person name="Konkel Z."/>
            <person name="Mondo S.J."/>
            <person name="Kuo A."/>
            <person name="Hayes R.D."/>
            <person name="Haridas S."/>
            <person name="Andreopoulos B."/>
            <person name="Riley R."/>
            <person name="LaButti K."/>
            <person name="Pangilinan J."/>
            <person name="Lipzen A."/>
            <person name="Amirebrahimi M."/>
            <person name="Yan J."/>
            <person name="Adam C."/>
            <person name="Keymanesh K."/>
            <person name="Ng V."/>
            <person name="Louie K."/>
            <person name="Northen T."/>
            <person name="Drula E."/>
            <person name="Henrissat B."/>
            <person name="Hsieh H.M."/>
            <person name="Youens-Clark K."/>
            <person name="Lutzoni F."/>
            <person name="Miadlikowska J."/>
            <person name="Eastwood D.C."/>
            <person name="Hamelin R.C."/>
            <person name="Grigoriev I.V."/>
            <person name="U'Ren J.M."/>
        </authorList>
    </citation>
    <scope>NUCLEOTIDE SEQUENCE [LARGE SCALE GENOMIC DNA]</scope>
    <source>
        <strain evidence="1 2">ER1909</strain>
    </source>
</reference>
<comment type="caution">
    <text evidence="1">The sequence shown here is derived from an EMBL/GenBank/DDBJ whole genome shotgun (WGS) entry which is preliminary data.</text>
</comment>
<name>A0ACC0CVS6_9PEZI</name>
<accession>A0ACC0CVS6</accession>
<dbReference type="EMBL" id="MU394335">
    <property type="protein sequence ID" value="KAI6084551.1"/>
    <property type="molecule type" value="Genomic_DNA"/>
</dbReference>
<dbReference type="Proteomes" id="UP001497680">
    <property type="component" value="Unassembled WGS sequence"/>
</dbReference>
<sequence length="279" mass="31528">MTGHLTTPLKPSEAMDFYDIAMRQPAAVNPWKARLALNFKSVAYKTTWVPLPDIEKVRRSLGVPACRTLADGSDYFTLPILVDPSTNSKLGDSFDIAVYLQKTYPDSGAGNLFPPQEIDYTYDQDLPAWAPPLSKRKEEGAPFDEYSKFNMYIDRAFSAHVGLMGSNMPLDSQASKDELVRRAGVKAWEDFEVKGEAREQMIESLRLMLGDLAKLFSKDTTGPFVLGKQASYADLIVGGWLYMMHACVPDNEWQEFRSWHGGIFARLYDGLEKFAEWQR</sequence>
<organism evidence="1 2">
    <name type="scientific">Hypoxylon rubiginosum</name>
    <dbReference type="NCBI Taxonomy" id="110542"/>
    <lineage>
        <taxon>Eukaryota</taxon>
        <taxon>Fungi</taxon>
        <taxon>Dikarya</taxon>
        <taxon>Ascomycota</taxon>
        <taxon>Pezizomycotina</taxon>
        <taxon>Sordariomycetes</taxon>
        <taxon>Xylariomycetidae</taxon>
        <taxon>Xylariales</taxon>
        <taxon>Hypoxylaceae</taxon>
        <taxon>Hypoxylon</taxon>
    </lineage>
</organism>
<evidence type="ECO:0000313" key="2">
    <source>
        <dbReference type="Proteomes" id="UP001497680"/>
    </source>
</evidence>